<evidence type="ECO:0000256" key="1">
    <source>
        <dbReference type="SAM" id="MobiDB-lite"/>
    </source>
</evidence>
<keyword evidence="5" id="KW-1185">Reference proteome</keyword>
<feature type="signal peptide" evidence="2">
    <location>
        <begin position="1"/>
        <end position="20"/>
    </location>
</feature>
<comment type="caution">
    <text evidence="4">The sequence shown here is derived from an EMBL/GenBank/DDBJ whole genome shotgun (WGS) entry which is preliminary data.</text>
</comment>
<accession>A0ABV6ZT51</accession>
<dbReference type="RefSeq" id="WP_343163681.1">
    <property type="nucleotide sequence ID" value="NZ_JBHRSV010000001.1"/>
</dbReference>
<dbReference type="SUPFAM" id="SSF50346">
    <property type="entry name" value="PRC-barrel domain"/>
    <property type="match status" value="1"/>
</dbReference>
<feature type="domain" description="PRC-barrel" evidence="3">
    <location>
        <begin position="88"/>
        <end position="141"/>
    </location>
</feature>
<dbReference type="Pfam" id="PF05239">
    <property type="entry name" value="PRC"/>
    <property type="match status" value="1"/>
</dbReference>
<keyword evidence="2" id="KW-0732">Signal</keyword>
<evidence type="ECO:0000256" key="2">
    <source>
        <dbReference type="SAM" id="SignalP"/>
    </source>
</evidence>
<sequence>MKRFLIATTMLAFSAGPAFAADPQVTPEDNQTPPVTSDMPETTDPILDEPIHDDDTTYDEMDSDESWNESESDESWDEAELQNGFTDDHDWIDTAVFGSAGTELGNVERVRLSDAGEVEAIVVETGGVADVGGREVLIENGEFELVSNLEDDNTINLMIDAEGFAALPDFDEDLASDYPLSDDDAFDGVDEEANDDADPLEDDEIADPSL</sequence>
<feature type="region of interest" description="Disordered" evidence="1">
    <location>
        <begin position="17"/>
        <end position="79"/>
    </location>
</feature>
<dbReference type="Proteomes" id="UP001595379">
    <property type="component" value="Unassembled WGS sequence"/>
</dbReference>
<feature type="region of interest" description="Disordered" evidence="1">
    <location>
        <begin position="175"/>
        <end position="210"/>
    </location>
</feature>
<dbReference type="EMBL" id="JBHRSV010000001">
    <property type="protein sequence ID" value="MFC2924606.1"/>
    <property type="molecule type" value="Genomic_DNA"/>
</dbReference>
<evidence type="ECO:0000313" key="4">
    <source>
        <dbReference type="EMBL" id="MFC2924606.1"/>
    </source>
</evidence>
<feature type="chain" id="PRO_5047380923" evidence="2">
    <location>
        <begin position="21"/>
        <end position="210"/>
    </location>
</feature>
<dbReference type="InterPro" id="IPR011033">
    <property type="entry name" value="PRC_barrel-like_sf"/>
</dbReference>
<organism evidence="4 5">
    <name type="scientific">Hyphobacterium vulgare</name>
    <dbReference type="NCBI Taxonomy" id="1736751"/>
    <lineage>
        <taxon>Bacteria</taxon>
        <taxon>Pseudomonadati</taxon>
        <taxon>Pseudomonadota</taxon>
        <taxon>Alphaproteobacteria</taxon>
        <taxon>Maricaulales</taxon>
        <taxon>Maricaulaceae</taxon>
        <taxon>Hyphobacterium</taxon>
    </lineage>
</organism>
<evidence type="ECO:0000259" key="3">
    <source>
        <dbReference type="Pfam" id="PF05239"/>
    </source>
</evidence>
<feature type="compositionally biased region" description="Acidic residues" evidence="1">
    <location>
        <begin position="56"/>
        <end position="79"/>
    </location>
</feature>
<proteinExistence type="predicted"/>
<dbReference type="InterPro" id="IPR027275">
    <property type="entry name" value="PRC-brl_dom"/>
</dbReference>
<gene>
    <name evidence="4" type="ORF">ACFOOR_00640</name>
</gene>
<evidence type="ECO:0000313" key="5">
    <source>
        <dbReference type="Proteomes" id="UP001595379"/>
    </source>
</evidence>
<dbReference type="Gene3D" id="2.30.30.240">
    <property type="entry name" value="PRC-barrel domain"/>
    <property type="match status" value="1"/>
</dbReference>
<reference evidence="5" key="1">
    <citation type="journal article" date="2019" name="Int. J. Syst. Evol. Microbiol.">
        <title>The Global Catalogue of Microorganisms (GCM) 10K type strain sequencing project: providing services to taxonomists for standard genome sequencing and annotation.</title>
        <authorList>
            <consortium name="The Broad Institute Genomics Platform"/>
            <consortium name="The Broad Institute Genome Sequencing Center for Infectious Disease"/>
            <person name="Wu L."/>
            <person name="Ma J."/>
        </authorList>
    </citation>
    <scope>NUCLEOTIDE SEQUENCE [LARGE SCALE GENOMIC DNA]</scope>
    <source>
        <strain evidence="5">KCTC 52487</strain>
    </source>
</reference>
<name>A0ABV6ZT51_9PROT</name>
<protein>
    <submittedName>
        <fullName evidence="4">PRC-barrel domain-containing protein</fullName>
    </submittedName>
</protein>